<evidence type="ECO:0000256" key="5">
    <source>
        <dbReference type="SAM" id="MobiDB-lite"/>
    </source>
</evidence>
<feature type="region of interest" description="Disordered" evidence="5">
    <location>
        <begin position="241"/>
        <end position="275"/>
    </location>
</feature>
<evidence type="ECO:0000256" key="1">
    <source>
        <dbReference type="ARBA" id="ARBA00004141"/>
    </source>
</evidence>
<accession>A0A2Z6R6W4</accession>
<protein>
    <recommendedName>
        <fullName evidence="7">Ion transport domain-containing protein</fullName>
    </recommendedName>
</protein>
<keyword evidence="2 6" id="KW-0812">Transmembrane</keyword>
<evidence type="ECO:0000256" key="4">
    <source>
        <dbReference type="ARBA" id="ARBA00023136"/>
    </source>
</evidence>
<comment type="caution">
    <text evidence="8">The sequence shown here is derived from an EMBL/GenBank/DDBJ whole genome shotgun (WGS) entry which is preliminary data.</text>
</comment>
<evidence type="ECO:0000256" key="6">
    <source>
        <dbReference type="SAM" id="Phobius"/>
    </source>
</evidence>
<dbReference type="Proteomes" id="UP000247702">
    <property type="component" value="Unassembled WGS sequence"/>
</dbReference>
<dbReference type="Gene3D" id="1.10.287.70">
    <property type="match status" value="1"/>
</dbReference>
<organism evidence="8 9">
    <name type="scientific">Rhizophagus clarus</name>
    <dbReference type="NCBI Taxonomy" id="94130"/>
    <lineage>
        <taxon>Eukaryota</taxon>
        <taxon>Fungi</taxon>
        <taxon>Fungi incertae sedis</taxon>
        <taxon>Mucoromycota</taxon>
        <taxon>Glomeromycotina</taxon>
        <taxon>Glomeromycetes</taxon>
        <taxon>Glomerales</taxon>
        <taxon>Glomeraceae</taxon>
        <taxon>Rhizophagus</taxon>
    </lineage>
</organism>
<keyword evidence="9" id="KW-1185">Reference proteome</keyword>
<feature type="compositionally biased region" description="Basic and acidic residues" evidence="5">
    <location>
        <begin position="266"/>
        <end position="275"/>
    </location>
</feature>
<dbReference type="InterPro" id="IPR005821">
    <property type="entry name" value="Ion_trans_dom"/>
</dbReference>
<dbReference type="GO" id="GO:0005216">
    <property type="term" value="F:monoatomic ion channel activity"/>
    <property type="evidence" value="ECO:0007669"/>
    <property type="project" value="InterPro"/>
</dbReference>
<dbReference type="Pfam" id="PF00520">
    <property type="entry name" value="Ion_trans"/>
    <property type="match status" value="1"/>
</dbReference>
<evidence type="ECO:0000256" key="3">
    <source>
        <dbReference type="ARBA" id="ARBA00022989"/>
    </source>
</evidence>
<name>A0A2Z6R6W4_9GLOM</name>
<keyword evidence="4 6" id="KW-0472">Membrane</keyword>
<evidence type="ECO:0000259" key="7">
    <source>
        <dbReference type="Pfam" id="PF00520"/>
    </source>
</evidence>
<feature type="non-terminal residue" evidence="8">
    <location>
        <position position="1"/>
    </location>
</feature>
<sequence length="275" mass="32634">SNSINDDNNPRNVATKYDFVNPDGTISNTTTIIQDPDSNTNLFNWFPTSLLAVYKLLTGDSGSLSSFTYREHSVMTILLVTFTFFTVIYLMNLFIGLLNLAINDYNKKEEFLLQKAQIIMEIELFYMLPCQRNNKKWFPDWIYYDIPVTEIRKLINAIDNKQTVFNYPPFISKELRDIVVLTNDNEKQKKEELVQELKEKINELKKQNNKLEKQIEQTKEELTKQNVELKQQMEQQMERIMKYIGVEQDNKEERDNKEEQDNEEQQDNKLEKQTE</sequence>
<evidence type="ECO:0000313" key="8">
    <source>
        <dbReference type="EMBL" id="GBB96602.1"/>
    </source>
</evidence>
<feature type="compositionally biased region" description="Basic and acidic residues" evidence="5">
    <location>
        <begin position="248"/>
        <end position="259"/>
    </location>
</feature>
<gene>
    <name evidence="8" type="ORF">RclHR1_27960001</name>
</gene>
<comment type="subcellular location">
    <subcellularLocation>
        <location evidence="1">Membrane</location>
        <topology evidence="1">Multi-pass membrane protein</topology>
    </subcellularLocation>
</comment>
<feature type="transmembrane region" description="Helical" evidence="6">
    <location>
        <begin position="74"/>
        <end position="102"/>
    </location>
</feature>
<feature type="domain" description="Ion transport" evidence="7">
    <location>
        <begin position="34"/>
        <end position="109"/>
    </location>
</feature>
<proteinExistence type="predicted"/>
<evidence type="ECO:0000256" key="2">
    <source>
        <dbReference type="ARBA" id="ARBA00022692"/>
    </source>
</evidence>
<dbReference type="AlphaFoldDB" id="A0A2Z6R6W4"/>
<reference evidence="8 9" key="1">
    <citation type="submission" date="2017-11" db="EMBL/GenBank/DDBJ databases">
        <title>The genome of Rhizophagus clarus HR1 reveals common genetic basis of auxotrophy among arbuscular mycorrhizal fungi.</title>
        <authorList>
            <person name="Kobayashi Y."/>
        </authorList>
    </citation>
    <scope>NUCLEOTIDE SEQUENCE [LARGE SCALE GENOMIC DNA]</scope>
    <source>
        <strain evidence="8 9">HR1</strain>
    </source>
</reference>
<keyword evidence="3 6" id="KW-1133">Transmembrane helix</keyword>
<dbReference type="GO" id="GO:0016020">
    <property type="term" value="C:membrane"/>
    <property type="evidence" value="ECO:0007669"/>
    <property type="project" value="UniProtKB-SubCell"/>
</dbReference>
<evidence type="ECO:0000313" key="9">
    <source>
        <dbReference type="Proteomes" id="UP000247702"/>
    </source>
</evidence>
<dbReference type="EMBL" id="BEXD01001997">
    <property type="protein sequence ID" value="GBB96602.1"/>
    <property type="molecule type" value="Genomic_DNA"/>
</dbReference>